<evidence type="ECO:0000256" key="1">
    <source>
        <dbReference type="SAM" id="Phobius"/>
    </source>
</evidence>
<feature type="transmembrane region" description="Helical" evidence="1">
    <location>
        <begin position="469"/>
        <end position="491"/>
    </location>
</feature>
<reference evidence="3 4" key="1">
    <citation type="submission" date="2017-10" db="EMBL/GenBank/DDBJ databases">
        <title>Sequencing the genomes of 1000 actinobacteria strains.</title>
        <authorList>
            <person name="Klenk H.-P."/>
        </authorList>
    </citation>
    <scope>NUCLEOTIDE SEQUENCE [LARGE SCALE GENOMIC DNA]</scope>
    <source>
        <strain evidence="3 4">DSM 18966</strain>
    </source>
</reference>
<dbReference type="InterPro" id="IPR027417">
    <property type="entry name" value="P-loop_NTPase"/>
</dbReference>
<proteinExistence type="predicted"/>
<dbReference type="GO" id="GO:0005525">
    <property type="term" value="F:GTP binding"/>
    <property type="evidence" value="ECO:0007669"/>
    <property type="project" value="InterPro"/>
</dbReference>
<dbReference type="GO" id="GO:0051301">
    <property type="term" value="P:cell division"/>
    <property type="evidence" value="ECO:0007669"/>
    <property type="project" value="UniProtKB-KW"/>
</dbReference>
<sequence>MRRFSGVTRRGEKLARRTQALESALEAGEGWLDSEVLARGAQAAVHARGRLRLSVDHTVVSLAGSTGSGKSTIFNALAGREISSPGTRRPTTSRAMAAVWDTPSAGVVEPLLDWLEVDQRTFVESSEDRAGLVLLDLPDHDSVVVEHRVRAERIVERADLLVWVMDPQKYADAAVHERYLRGLAGHSDVVVVVLNQIDRLAPSDQEQCLADLRRLVRQDGLTSAVVLGVSAVTGQGMGELHELVARAARDRAAATDRLLADVRAAASDVLAECGTSHGGAHPLEAVRAELLESLGRAARADVVVDAVRGSALLRARAATGWPVTRWVGRFRADPLRRLNLHRREVHTELARSSLPPADAAMGARTRRAVRSYVDAASIGAPTGWVLMTRERLRDDDLPDALDQAVARTEVDGGRRPRWWAVMSVVQWVLLGVLLAGLLWLAGLAVLAYAQLPVPASPEVEGFPIPTLMVVGGLLSGVFLALVARLLALVGANRAARRAARRLGAEIELVANEAVVGPVRTQRRLLDECRSAAALASR</sequence>
<feature type="transmembrane region" description="Helical" evidence="1">
    <location>
        <begin position="424"/>
        <end position="449"/>
    </location>
</feature>
<dbReference type="GO" id="GO:0019843">
    <property type="term" value="F:rRNA binding"/>
    <property type="evidence" value="ECO:0007669"/>
    <property type="project" value="TreeGrafter"/>
</dbReference>
<dbReference type="PANTHER" id="PTHR42698:SF1">
    <property type="entry name" value="GTPASE ERA, MITOCHONDRIAL"/>
    <property type="match status" value="1"/>
</dbReference>
<dbReference type="GO" id="GO:0043024">
    <property type="term" value="F:ribosomal small subunit binding"/>
    <property type="evidence" value="ECO:0007669"/>
    <property type="project" value="TreeGrafter"/>
</dbReference>
<dbReference type="AlphaFoldDB" id="A0A2A9E4Z9"/>
<keyword evidence="3" id="KW-0132">Cell division</keyword>
<dbReference type="InterPro" id="IPR006073">
    <property type="entry name" value="GTP-bd"/>
</dbReference>
<dbReference type="Proteomes" id="UP000225548">
    <property type="component" value="Unassembled WGS sequence"/>
</dbReference>
<feature type="domain" description="G" evidence="2">
    <location>
        <begin position="60"/>
        <end position="195"/>
    </location>
</feature>
<evidence type="ECO:0000259" key="2">
    <source>
        <dbReference type="Pfam" id="PF01926"/>
    </source>
</evidence>
<evidence type="ECO:0000313" key="3">
    <source>
        <dbReference type="EMBL" id="PFG33631.1"/>
    </source>
</evidence>
<dbReference type="RefSeq" id="WP_245862280.1">
    <property type="nucleotide sequence ID" value="NZ_PDJG01000001.1"/>
</dbReference>
<dbReference type="Gene3D" id="3.40.50.300">
    <property type="entry name" value="P-loop containing nucleotide triphosphate hydrolases"/>
    <property type="match status" value="1"/>
</dbReference>
<organism evidence="3 4">
    <name type="scientific">Sanguibacter antarcticus</name>
    <dbReference type="NCBI Taxonomy" id="372484"/>
    <lineage>
        <taxon>Bacteria</taxon>
        <taxon>Bacillati</taxon>
        <taxon>Actinomycetota</taxon>
        <taxon>Actinomycetes</taxon>
        <taxon>Micrococcales</taxon>
        <taxon>Sanguibacteraceae</taxon>
        <taxon>Sanguibacter</taxon>
    </lineage>
</organism>
<dbReference type="InterPro" id="IPR005662">
    <property type="entry name" value="GTPase_Era-like"/>
</dbReference>
<keyword evidence="1" id="KW-0812">Transmembrane</keyword>
<dbReference type="GO" id="GO:0005829">
    <property type="term" value="C:cytosol"/>
    <property type="evidence" value="ECO:0007669"/>
    <property type="project" value="TreeGrafter"/>
</dbReference>
<protein>
    <submittedName>
        <fullName evidence="3">GTP-binding protein EngB required for normal cell division</fullName>
    </submittedName>
</protein>
<dbReference type="SUPFAM" id="SSF52540">
    <property type="entry name" value="P-loop containing nucleoside triphosphate hydrolases"/>
    <property type="match status" value="1"/>
</dbReference>
<dbReference type="PANTHER" id="PTHR42698">
    <property type="entry name" value="GTPASE ERA"/>
    <property type="match status" value="1"/>
</dbReference>
<dbReference type="Pfam" id="PF01926">
    <property type="entry name" value="MMR_HSR1"/>
    <property type="match status" value="1"/>
</dbReference>
<gene>
    <name evidence="3" type="ORF">ATL42_1510</name>
</gene>
<accession>A0A2A9E4Z9</accession>
<keyword evidence="1" id="KW-1133">Transmembrane helix</keyword>
<keyword evidence="4" id="KW-1185">Reference proteome</keyword>
<evidence type="ECO:0000313" key="4">
    <source>
        <dbReference type="Proteomes" id="UP000225548"/>
    </source>
</evidence>
<name>A0A2A9E4Z9_9MICO</name>
<keyword evidence="3" id="KW-0131">Cell cycle</keyword>
<keyword evidence="1" id="KW-0472">Membrane</keyword>
<dbReference type="EMBL" id="PDJG01000001">
    <property type="protein sequence ID" value="PFG33631.1"/>
    <property type="molecule type" value="Genomic_DNA"/>
</dbReference>
<dbReference type="GO" id="GO:0000028">
    <property type="term" value="P:ribosomal small subunit assembly"/>
    <property type="evidence" value="ECO:0007669"/>
    <property type="project" value="TreeGrafter"/>
</dbReference>
<comment type="caution">
    <text evidence="3">The sequence shown here is derived from an EMBL/GenBank/DDBJ whole genome shotgun (WGS) entry which is preliminary data.</text>
</comment>